<dbReference type="PANTHER" id="PTHR28680:SF1">
    <property type="entry name" value="CENTROMERE PROTEIN X"/>
    <property type="match status" value="1"/>
</dbReference>
<evidence type="ECO:0000256" key="3">
    <source>
        <dbReference type="ARBA" id="ARBA00016388"/>
    </source>
</evidence>
<dbReference type="RefSeq" id="XP_002742025.1">
    <property type="nucleotide sequence ID" value="XM_002741979.2"/>
</dbReference>
<organism evidence="9 10">
    <name type="scientific">Saccoglossus kowalevskii</name>
    <name type="common">Acorn worm</name>
    <dbReference type="NCBI Taxonomy" id="10224"/>
    <lineage>
        <taxon>Eukaryota</taxon>
        <taxon>Metazoa</taxon>
        <taxon>Hemichordata</taxon>
        <taxon>Enteropneusta</taxon>
        <taxon>Harrimaniidae</taxon>
        <taxon>Saccoglossus</taxon>
    </lineage>
</organism>
<dbReference type="InterPro" id="IPR018552">
    <property type="entry name" value="CENP-X"/>
</dbReference>
<keyword evidence="5" id="KW-0238">DNA-binding</keyword>
<keyword evidence="9" id="KW-1185">Reference proteome</keyword>
<comment type="subcellular location">
    <subcellularLocation>
        <location evidence="1">Nucleus</location>
    </subcellularLocation>
</comment>
<name>A0ABM0H1C7_SACKO</name>
<gene>
    <name evidence="10" type="primary">LOC100376451</name>
</gene>
<keyword evidence="7" id="KW-0539">Nucleus</keyword>
<evidence type="ECO:0000313" key="9">
    <source>
        <dbReference type="Proteomes" id="UP000694865"/>
    </source>
</evidence>
<comment type="similarity">
    <text evidence="2">Belongs to the CENP-X/MHF2 family.</text>
</comment>
<dbReference type="CDD" id="cd22921">
    <property type="entry name" value="HFD_CENP-X"/>
    <property type="match status" value="1"/>
</dbReference>
<evidence type="ECO:0000256" key="1">
    <source>
        <dbReference type="ARBA" id="ARBA00004123"/>
    </source>
</evidence>
<dbReference type="Gene3D" id="1.20.5.4980">
    <property type="match status" value="1"/>
</dbReference>
<keyword evidence="4" id="KW-0227">DNA damage</keyword>
<dbReference type="PANTHER" id="PTHR28680">
    <property type="entry name" value="CENTROMERE PROTEIN X"/>
    <property type="match status" value="1"/>
</dbReference>
<evidence type="ECO:0000256" key="5">
    <source>
        <dbReference type="ARBA" id="ARBA00023125"/>
    </source>
</evidence>
<evidence type="ECO:0000256" key="6">
    <source>
        <dbReference type="ARBA" id="ARBA00023204"/>
    </source>
</evidence>
<sequence>MTGSESEAGYESEANFRLVFNMAETDDEVDSATFKQETVAKLLQNAFKDEKTRINSDALELATEYLRIFVAEAAHRAAAQAQAASFDVVGIEHFEKILPQLLLDF</sequence>
<protein>
    <recommendedName>
        <fullName evidence="3">Centromere protein X</fullName>
    </recommendedName>
</protein>
<keyword evidence="6" id="KW-0234">DNA repair</keyword>
<evidence type="ECO:0000313" key="10">
    <source>
        <dbReference type="RefSeq" id="XP_002742025.1"/>
    </source>
</evidence>
<dbReference type="InterPro" id="IPR009072">
    <property type="entry name" value="Histone-fold"/>
</dbReference>
<evidence type="ECO:0000256" key="7">
    <source>
        <dbReference type="ARBA" id="ARBA00023242"/>
    </source>
</evidence>
<reference evidence="10" key="1">
    <citation type="submission" date="2025-08" db="UniProtKB">
        <authorList>
            <consortium name="RefSeq"/>
        </authorList>
    </citation>
    <scope>IDENTIFICATION</scope>
    <source>
        <tissue evidence="10">Testes</tissue>
    </source>
</reference>
<evidence type="ECO:0000256" key="4">
    <source>
        <dbReference type="ARBA" id="ARBA00022763"/>
    </source>
</evidence>
<evidence type="ECO:0000256" key="2">
    <source>
        <dbReference type="ARBA" id="ARBA00009359"/>
    </source>
</evidence>
<comment type="subunit">
    <text evidence="8">Heterodimer with CENPX, sometimes called MHF; this interaction stabilizes both partners. MHF heterodimers can assemble to form tetrameric structures. MHF also coassemble with CENPT-CENPW heterodimers at centromeres to form the tetrameric CENP-T-W-S-X complex. Forms a discrete complex with FANCM and CENPX, called FANCM-MHF; this interaction, probably mediated by direct binding between CENPS and FANCM, leads to synergistic activation of double-stranded DNA binding and strongly stimulates FANCM-mediated DNA remodeling. Recruited by FANCM to the Fanconi anemia (FA) core complex, which consists of CENPS, CENPX, FANCA, FANCB, FANCC, FANCE, FANCF, FANCG, FANCL, FANCM, FAAP24 and FAAP100. The FA core complex associates with Bloom syndrome (BLM) complex, which consists of at least BLM, DNA topoisomerase 3-alpha (TOP3A), RMI1/BLAP75, RPA1/RPA70 and RPA2/RPA32. The super complex between FA and BLM is called BRAFT.</text>
</comment>
<dbReference type="Proteomes" id="UP000694865">
    <property type="component" value="Unplaced"/>
</dbReference>
<dbReference type="SUPFAM" id="SSF47113">
    <property type="entry name" value="Histone-fold"/>
    <property type="match status" value="1"/>
</dbReference>
<dbReference type="Gene3D" id="6.10.130.30">
    <property type="match status" value="1"/>
</dbReference>
<dbReference type="GeneID" id="100376451"/>
<dbReference type="Pfam" id="PF09415">
    <property type="entry name" value="CENP-X"/>
    <property type="match status" value="1"/>
</dbReference>
<accession>A0ABM0H1C7</accession>
<evidence type="ECO:0000256" key="8">
    <source>
        <dbReference type="ARBA" id="ARBA00047146"/>
    </source>
</evidence>
<proteinExistence type="inferred from homology"/>